<feature type="compositionally biased region" description="Polar residues" evidence="15">
    <location>
        <begin position="1407"/>
        <end position="1422"/>
    </location>
</feature>
<dbReference type="SMART" id="SM00192">
    <property type="entry name" value="LDLa"/>
    <property type="match status" value="2"/>
</dbReference>
<feature type="compositionally biased region" description="Polar residues" evidence="15">
    <location>
        <begin position="1365"/>
        <end position="1374"/>
    </location>
</feature>
<evidence type="ECO:0000256" key="9">
    <source>
        <dbReference type="ARBA" id="ARBA00023136"/>
    </source>
</evidence>
<evidence type="ECO:0000256" key="6">
    <source>
        <dbReference type="ARBA" id="ARBA00022989"/>
    </source>
</evidence>
<evidence type="ECO:0000256" key="4">
    <source>
        <dbReference type="ARBA" id="ARBA00022461"/>
    </source>
</evidence>
<evidence type="ECO:0000313" key="17">
    <source>
        <dbReference type="EMBL" id="CAD7280378.1"/>
    </source>
</evidence>
<feature type="compositionally biased region" description="Basic and acidic residues" evidence="15">
    <location>
        <begin position="1353"/>
        <end position="1363"/>
    </location>
</feature>
<keyword evidence="9 16" id="KW-0472">Membrane</keyword>
<dbReference type="SUPFAM" id="SSF57424">
    <property type="entry name" value="LDL receptor-like module"/>
    <property type="match status" value="1"/>
</dbReference>
<evidence type="ECO:0000256" key="13">
    <source>
        <dbReference type="PROSITE-ProRule" id="PRU00124"/>
    </source>
</evidence>
<feature type="region of interest" description="Disordered" evidence="15">
    <location>
        <begin position="1407"/>
        <end position="1445"/>
    </location>
</feature>
<dbReference type="InterPro" id="IPR023415">
    <property type="entry name" value="LDLR_class-A_CS"/>
</dbReference>
<dbReference type="PRINTS" id="PR01078">
    <property type="entry name" value="AMINACHANNEL"/>
</dbReference>
<evidence type="ECO:0000256" key="8">
    <source>
        <dbReference type="ARBA" id="ARBA00023065"/>
    </source>
</evidence>
<evidence type="ECO:0000256" key="5">
    <source>
        <dbReference type="ARBA" id="ARBA00022692"/>
    </source>
</evidence>
<comment type="similarity">
    <text evidence="2 14">Belongs to the amiloride-sensitive sodium channel (TC 1.A.6) family.</text>
</comment>
<dbReference type="Gene3D" id="1.10.287.770">
    <property type="entry name" value="YojJ-like"/>
    <property type="match status" value="1"/>
</dbReference>
<dbReference type="Pfam" id="PF00057">
    <property type="entry name" value="Ldl_recept_a"/>
    <property type="match status" value="1"/>
</dbReference>
<comment type="caution">
    <text evidence="13">Lacks conserved residue(s) required for the propagation of feature annotation.</text>
</comment>
<keyword evidence="18" id="KW-1185">Reference proteome</keyword>
<dbReference type="Gene3D" id="4.10.400.10">
    <property type="entry name" value="Low-density Lipoprotein Receptor"/>
    <property type="match status" value="1"/>
</dbReference>
<dbReference type="EMBL" id="CAJPEX010002127">
    <property type="protein sequence ID" value="CAG0920530.1"/>
    <property type="molecule type" value="Genomic_DNA"/>
</dbReference>
<dbReference type="InterPro" id="IPR001873">
    <property type="entry name" value="ENaC"/>
</dbReference>
<name>A0A7R9GGS6_9CRUS</name>
<keyword evidence="7" id="KW-0915">Sodium</keyword>
<keyword evidence="6 16" id="KW-1133">Transmembrane helix</keyword>
<evidence type="ECO:0000256" key="16">
    <source>
        <dbReference type="SAM" id="Phobius"/>
    </source>
</evidence>
<evidence type="ECO:0000256" key="14">
    <source>
        <dbReference type="RuleBase" id="RU000679"/>
    </source>
</evidence>
<dbReference type="OrthoDB" id="10064773at2759"/>
<gene>
    <name evidence="17" type="ORF">NMOB1V02_LOCUS8038</name>
</gene>
<evidence type="ECO:0000313" key="18">
    <source>
        <dbReference type="Proteomes" id="UP000678499"/>
    </source>
</evidence>
<feature type="region of interest" description="Disordered" evidence="15">
    <location>
        <begin position="1349"/>
        <end position="1376"/>
    </location>
</feature>
<reference evidence="17" key="1">
    <citation type="submission" date="2020-11" db="EMBL/GenBank/DDBJ databases">
        <authorList>
            <person name="Tran Van P."/>
        </authorList>
    </citation>
    <scope>NUCLEOTIDE SEQUENCE</scope>
</reference>
<dbReference type="CDD" id="cd00112">
    <property type="entry name" value="LDLa"/>
    <property type="match status" value="2"/>
</dbReference>
<evidence type="ECO:0000256" key="12">
    <source>
        <dbReference type="ARBA" id="ARBA00023303"/>
    </source>
</evidence>
<dbReference type="Proteomes" id="UP000678499">
    <property type="component" value="Unassembled WGS sequence"/>
</dbReference>
<dbReference type="PROSITE" id="PS01209">
    <property type="entry name" value="LDLRA_1"/>
    <property type="match status" value="1"/>
</dbReference>
<evidence type="ECO:0000256" key="15">
    <source>
        <dbReference type="SAM" id="MobiDB-lite"/>
    </source>
</evidence>
<keyword evidence="10" id="KW-1015">Disulfide bond</keyword>
<dbReference type="Gene3D" id="1.20.120.20">
    <property type="entry name" value="Apolipoprotein"/>
    <property type="match status" value="2"/>
</dbReference>
<keyword evidence="4 14" id="KW-0894">Sodium channel</keyword>
<dbReference type="InterPro" id="IPR002172">
    <property type="entry name" value="LDrepeatLR_classA_rpt"/>
</dbReference>
<evidence type="ECO:0000256" key="7">
    <source>
        <dbReference type="ARBA" id="ARBA00023053"/>
    </source>
</evidence>
<dbReference type="PANTHER" id="PTHR11690:SF248">
    <property type="entry name" value="PICKPOCKET 17, ISOFORM A"/>
    <property type="match status" value="1"/>
</dbReference>
<keyword evidence="11 14" id="KW-0739">Sodium transport</keyword>
<dbReference type="PANTHER" id="PTHR11690">
    <property type="entry name" value="AMILORIDE-SENSITIVE SODIUM CHANNEL-RELATED"/>
    <property type="match status" value="1"/>
</dbReference>
<sequence length="1445" mass="150600">MSNIASVDNAVTSVVNDTVATVGDTVASVDNSVTSVVNDTVAAAGDTVASVDNAVTSVVNDTVAAAGDTVSSVESAVTSVVNDTVAAVDNTVSAVENTVTSVVNDTVAAVDNAVSTVGNTVTSVANDTVAAVDNVVSSVETAVTSVVNDTVAAVGDTVSSVGSAVTSVVNDTVAAVDNTVSAVENTVTSVVNDTVAAVGDTVSSVGNAVTSVVNDTVATVGDSVSAVENTVTSVVNDTVAAVGDTVSSVGNAVTSVVNDTVATVGDTVSTAVNSVVSVVNDTVAAVENTVTAVVNDTVATVDNTVSTAVNSVVSVVNDTVANAVDTVSSVVNDTIATVVDTVVAVANETVATAVDAVTSVANDTVATAVDAVTSIVNDTVAAVANTVNSAVNDTIDFEVFSNFLLFVAAVGNTVTSVVNDTVSAVSDGIATVSTIVNTVVNETIAVVNETAGAVSAAVNETASAVNNVTATIDNTVCKSSVTNAVNSSVTAIVDVATSAVANASTTIANGVNTVTAVVNETTATVVTLSDSLVSLDPELFESLMNSSDSAKLLTALSNSVTDSILKKNVHFCAKANAVDAVTSIANDKVAAVANTVNSAVNDTIDFEVFSNFLLFVAAVGNTVTSVVNDTVSAVSDGIATVSTIVNTVVNETIAVVNETAGAVSAAVNETASSVNNVTATIDNTVCKSSVTNAVNSSVTAIVDVATSAVANASTTIANGVNTVTAVVNETTATVVTLSDSLVSLDPELFESLMNSSDSAKLLTALSNSVTDRLSSITDVSALKGILENPGGLELLKNLGVSVFTDGILELINGTLDDSIVLEGLLGFFLRAKAEDIFTCPDDGSYILNLGPLVDFSTVQCGNAEVPCVDYILNANASVTTRKCVKATQICDGYRDCSDGSDEGLLCHNSFQVCPKINDTVKTPGMEGHFVCKMSGNCIDRLKECDCYADCSDESDLESLCNDTIHAALPPGARTDNCTDEESTNARFYGVDPLDIEEIIKRSQTGDLSDVQLVVTPSADNIERYGTRAEDFILSCSIDGNICSYKDFFKWQSHEYGNCFTYNSPYLRYQDNDTTSFDDVYTTSHYGATNGLKLILNVESEEYLSSFTPDVGVRVVVHSNNQIPFPEDSGIDIAPGYTTAIGVKKKVINRASYPYGVCHGSEWDYNGDYSKIACDKACIEFQVRTVCKCSSLLSPLFDDHNVTGESRLIPRYKCYNKIWESYKTGELECPCDPSCSDEEYLSTVSQSEQNKRFSYMLARIKRYYVAPEFCQSDPNKMSTVRLKIYVASTAVETIEESPMYTWENLIANIGGIWGFYLGFSAVTVLETFEFFGYLFPFFCKKCKQSRKNNKAARKSSDCESDDKNVAPSNGVQKPQNKGLLYPLPPALASTGVFGMDLKPVVYNPPPNASNLNVQSAAESVDNVNETREKPPMKRVASPAWTDPFDF</sequence>
<evidence type="ECO:0000256" key="11">
    <source>
        <dbReference type="ARBA" id="ARBA00023201"/>
    </source>
</evidence>
<dbReference type="EMBL" id="OA884164">
    <property type="protein sequence ID" value="CAD7280378.1"/>
    <property type="molecule type" value="Genomic_DNA"/>
</dbReference>
<dbReference type="PROSITE" id="PS50068">
    <property type="entry name" value="LDLRA_2"/>
    <property type="match status" value="2"/>
</dbReference>
<dbReference type="GO" id="GO:0005886">
    <property type="term" value="C:plasma membrane"/>
    <property type="evidence" value="ECO:0007669"/>
    <property type="project" value="TreeGrafter"/>
</dbReference>
<comment type="subcellular location">
    <subcellularLocation>
        <location evidence="1">Membrane</location>
        <topology evidence="1">Multi-pass membrane protein</topology>
    </subcellularLocation>
</comment>
<evidence type="ECO:0000256" key="1">
    <source>
        <dbReference type="ARBA" id="ARBA00004141"/>
    </source>
</evidence>
<protein>
    <submittedName>
        <fullName evidence="17">Uncharacterized protein</fullName>
    </submittedName>
</protein>
<dbReference type="Pfam" id="PF00858">
    <property type="entry name" value="ASC"/>
    <property type="match status" value="1"/>
</dbReference>
<keyword evidence="5 14" id="KW-0812">Transmembrane</keyword>
<keyword evidence="12 14" id="KW-0407">Ion channel</keyword>
<keyword evidence="3 14" id="KW-0813">Transport</keyword>
<proteinExistence type="inferred from homology"/>
<evidence type="ECO:0000256" key="10">
    <source>
        <dbReference type="ARBA" id="ARBA00023157"/>
    </source>
</evidence>
<dbReference type="GO" id="GO:0015280">
    <property type="term" value="F:ligand-gated sodium channel activity"/>
    <property type="evidence" value="ECO:0007669"/>
    <property type="project" value="TreeGrafter"/>
</dbReference>
<evidence type="ECO:0000256" key="2">
    <source>
        <dbReference type="ARBA" id="ARBA00007193"/>
    </source>
</evidence>
<accession>A0A7R9GGS6</accession>
<dbReference type="InterPro" id="IPR036055">
    <property type="entry name" value="LDL_receptor-like_sf"/>
</dbReference>
<evidence type="ECO:0000256" key="3">
    <source>
        <dbReference type="ARBA" id="ARBA00022448"/>
    </source>
</evidence>
<dbReference type="Gene3D" id="2.60.470.10">
    <property type="entry name" value="Acid-sensing ion channels like domains"/>
    <property type="match status" value="1"/>
</dbReference>
<organism evidence="17">
    <name type="scientific">Notodromas monacha</name>
    <dbReference type="NCBI Taxonomy" id="399045"/>
    <lineage>
        <taxon>Eukaryota</taxon>
        <taxon>Metazoa</taxon>
        <taxon>Ecdysozoa</taxon>
        <taxon>Arthropoda</taxon>
        <taxon>Crustacea</taxon>
        <taxon>Oligostraca</taxon>
        <taxon>Ostracoda</taxon>
        <taxon>Podocopa</taxon>
        <taxon>Podocopida</taxon>
        <taxon>Cypridocopina</taxon>
        <taxon>Cypridoidea</taxon>
        <taxon>Cyprididae</taxon>
        <taxon>Notodromas</taxon>
    </lineage>
</organism>
<keyword evidence="8 14" id="KW-0406">Ion transport</keyword>
<feature type="transmembrane region" description="Helical" evidence="16">
    <location>
        <begin position="1312"/>
        <end position="1337"/>
    </location>
</feature>